<feature type="domain" description="FBD" evidence="1">
    <location>
        <begin position="24"/>
        <end position="96"/>
    </location>
</feature>
<protein>
    <recommendedName>
        <fullName evidence="1">FBD domain-containing protein</fullName>
    </recommendedName>
</protein>
<accession>A0A6A1WD45</accession>
<dbReference type="OrthoDB" id="612216at2759"/>
<evidence type="ECO:0000313" key="2">
    <source>
        <dbReference type="EMBL" id="KAB1221847.1"/>
    </source>
</evidence>
<dbReference type="AlphaFoldDB" id="A0A6A1WD45"/>
<name>A0A6A1WD45_9ROSI</name>
<evidence type="ECO:0000313" key="3">
    <source>
        <dbReference type="Proteomes" id="UP000516437"/>
    </source>
</evidence>
<dbReference type="Pfam" id="PF08387">
    <property type="entry name" value="FBD"/>
    <property type="match status" value="1"/>
</dbReference>
<dbReference type="SMART" id="SM00579">
    <property type="entry name" value="FBD"/>
    <property type="match status" value="1"/>
</dbReference>
<gene>
    <name evidence="2" type="ORF">CJ030_MR2G004003</name>
</gene>
<dbReference type="InterPro" id="IPR006566">
    <property type="entry name" value="FBD"/>
</dbReference>
<evidence type="ECO:0000259" key="1">
    <source>
        <dbReference type="SMART" id="SM00579"/>
    </source>
</evidence>
<sequence length="96" mass="10777">MRIQGISFPSDLDNDDGILDPVPPCFKSHLKCIKVIDYTAHEESLLAMKILLKKAAALDTMVISWCPEGDLVKQKLFEPLLELFPKGSNNCEIVFE</sequence>
<proteinExistence type="predicted"/>
<organism evidence="2 3">
    <name type="scientific">Morella rubra</name>
    <name type="common">Chinese bayberry</name>
    <dbReference type="NCBI Taxonomy" id="262757"/>
    <lineage>
        <taxon>Eukaryota</taxon>
        <taxon>Viridiplantae</taxon>
        <taxon>Streptophyta</taxon>
        <taxon>Embryophyta</taxon>
        <taxon>Tracheophyta</taxon>
        <taxon>Spermatophyta</taxon>
        <taxon>Magnoliopsida</taxon>
        <taxon>eudicotyledons</taxon>
        <taxon>Gunneridae</taxon>
        <taxon>Pentapetalae</taxon>
        <taxon>rosids</taxon>
        <taxon>fabids</taxon>
        <taxon>Fagales</taxon>
        <taxon>Myricaceae</taxon>
        <taxon>Morella</taxon>
    </lineage>
</organism>
<dbReference type="EMBL" id="RXIC02000020">
    <property type="protein sequence ID" value="KAB1221847.1"/>
    <property type="molecule type" value="Genomic_DNA"/>
</dbReference>
<dbReference type="Proteomes" id="UP000516437">
    <property type="component" value="Chromosome 2"/>
</dbReference>
<reference evidence="2 3" key="1">
    <citation type="journal article" date="2019" name="Plant Biotechnol. J.">
        <title>The red bayberry genome and genetic basis of sex determination.</title>
        <authorList>
            <person name="Jia H.M."/>
            <person name="Jia H.J."/>
            <person name="Cai Q.L."/>
            <person name="Wang Y."/>
            <person name="Zhao H.B."/>
            <person name="Yang W.F."/>
            <person name="Wang G.Y."/>
            <person name="Li Y.H."/>
            <person name="Zhan D.L."/>
            <person name="Shen Y.T."/>
            <person name="Niu Q.F."/>
            <person name="Chang L."/>
            <person name="Qiu J."/>
            <person name="Zhao L."/>
            <person name="Xie H.B."/>
            <person name="Fu W.Y."/>
            <person name="Jin J."/>
            <person name="Li X.W."/>
            <person name="Jiao Y."/>
            <person name="Zhou C.C."/>
            <person name="Tu T."/>
            <person name="Chai C.Y."/>
            <person name="Gao J.L."/>
            <person name="Fan L.J."/>
            <person name="van de Weg E."/>
            <person name="Wang J.Y."/>
            <person name="Gao Z.S."/>
        </authorList>
    </citation>
    <scope>NUCLEOTIDE SEQUENCE [LARGE SCALE GENOMIC DNA]</scope>
    <source>
        <tissue evidence="2">Leaves</tissue>
    </source>
</reference>
<comment type="caution">
    <text evidence="2">The sequence shown here is derived from an EMBL/GenBank/DDBJ whole genome shotgun (WGS) entry which is preliminary data.</text>
</comment>
<keyword evidence="3" id="KW-1185">Reference proteome</keyword>